<sequence>MSSDVCTSSPIKNMLEQQAKKNKKLKSSALPCQDSVSDVDNFSLHDDSDLEISSDNDDSDQGLHLQLGPVTSTIIIKQDDYVLVAF</sequence>
<dbReference type="EMBL" id="JAWDGP010006506">
    <property type="protein sequence ID" value="KAK3739689.1"/>
    <property type="molecule type" value="Genomic_DNA"/>
</dbReference>
<protein>
    <submittedName>
        <fullName evidence="1">Uncharacterized protein</fullName>
    </submittedName>
</protein>
<reference evidence="1" key="1">
    <citation type="journal article" date="2023" name="G3 (Bethesda)">
        <title>A reference genome for the long-term kleptoplast-retaining sea slug Elysia crispata morphotype clarki.</title>
        <authorList>
            <person name="Eastman K.E."/>
            <person name="Pendleton A.L."/>
            <person name="Shaikh M.A."/>
            <person name="Suttiyut T."/>
            <person name="Ogas R."/>
            <person name="Tomko P."/>
            <person name="Gavelis G."/>
            <person name="Widhalm J.R."/>
            <person name="Wisecaver J.H."/>
        </authorList>
    </citation>
    <scope>NUCLEOTIDE SEQUENCE</scope>
    <source>
        <strain evidence="1">ECLA1</strain>
    </source>
</reference>
<comment type="caution">
    <text evidence="1">The sequence shown here is derived from an EMBL/GenBank/DDBJ whole genome shotgun (WGS) entry which is preliminary data.</text>
</comment>
<accession>A0AAE1CWC7</accession>
<evidence type="ECO:0000313" key="1">
    <source>
        <dbReference type="EMBL" id="KAK3739689.1"/>
    </source>
</evidence>
<name>A0AAE1CWC7_9GAST</name>
<keyword evidence="2" id="KW-1185">Reference proteome</keyword>
<gene>
    <name evidence="1" type="ORF">RRG08_053543</name>
</gene>
<dbReference type="AlphaFoldDB" id="A0AAE1CWC7"/>
<dbReference type="Proteomes" id="UP001283361">
    <property type="component" value="Unassembled WGS sequence"/>
</dbReference>
<evidence type="ECO:0000313" key="2">
    <source>
        <dbReference type="Proteomes" id="UP001283361"/>
    </source>
</evidence>
<organism evidence="1 2">
    <name type="scientific">Elysia crispata</name>
    <name type="common">lettuce slug</name>
    <dbReference type="NCBI Taxonomy" id="231223"/>
    <lineage>
        <taxon>Eukaryota</taxon>
        <taxon>Metazoa</taxon>
        <taxon>Spiralia</taxon>
        <taxon>Lophotrochozoa</taxon>
        <taxon>Mollusca</taxon>
        <taxon>Gastropoda</taxon>
        <taxon>Heterobranchia</taxon>
        <taxon>Euthyneura</taxon>
        <taxon>Panpulmonata</taxon>
        <taxon>Sacoglossa</taxon>
        <taxon>Placobranchoidea</taxon>
        <taxon>Plakobranchidae</taxon>
        <taxon>Elysia</taxon>
    </lineage>
</organism>
<proteinExistence type="predicted"/>